<dbReference type="Proteomes" id="UP000469558">
    <property type="component" value="Unassembled WGS sequence"/>
</dbReference>
<evidence type="ECO:0000313" key="3">
    <source>
        <dbReference type="Proteomes" id="UP000469558"/>
    </source>
</evidence>
<name>A0A8T9BV39_9HELO</name>
<feature type="chain" id="PRO_5035798809" evidence="1">
    <location>
        <begin position="17"/>
        <end position="195"/>
    </location>
</feature>
<proteinExistence type="predicted"/>
<keyword evidence="3" id="KW-1185">Reference proteome</keyword>
<sequence>MLSMILAITTCPALLATQEAIRQGQTKDRREDHRARRSNLIVSCVDSAEEAREIDRRQVALRNNKLYIKCNPNDASLHAFAGYFLPYPDSPYEGIVSTIIDVAPIMNWIYVDRETYQVKYGPRPDAQPNITGPFDCTRQDRRLTLDAWEGFVAVKVEDGKDTGMWALYYDRDDDGMKGKLGEGKIVLQVELCRWE</sequence>
<reference evidence="2 3" key="1">
    <citation type="submission" date="2018-05" db="EMBL/GenBank/DDBJ databases">
        <title>Genome sequencing and assembly of the regulated plant pathogen Lachnellula willkommii and related sister species for the development of diagnostic species identification markers.</title>
        <authorList>
            <person name="Giroux E."/>
            <person name="Bilodeau G."/>
        </authorList>
    </citation>
    <scope>NUCLEOTIDE SEQUENCE [LARGE SCALE GENOMIC DNA]</scope>
    <source>
        <strain evidence="2 3">CBS 268.59</strain>
    </source>
</reference>
<feature type="signal peptide" evidence="1">
    <location>
        <begin position="1"/>
        <end position="16"/>
    </location>
</feature>
<comment type="caution">
    <text evidence="2">The sequence shown here is derived from an EMBL/GenBank/DDBJ whole genome shotgun (WGS) entry which is preliminary data.</text>
</comment>
<protein>
    <submittedName>
        <fullName evidence="2">Uncharacterized protein</fullName>
    </submittedName>
</protein>
<keyword evidence="1" id="KW-0732">Signal</keyword>
<dbReference type="OrthoDB" id="3928002at2759"/>
<feature type="non-terminal residue" evidence="2">
    <location>
        <position position="195"/>
    </location>
</feature>
<dbReference type="AlphaFoldDB" id="A0A8T9BV39"/>
<accession>A0A8T9BV39</accession>
<dbReference type="PANTHER" id="PTHR38049">
    <property type="entry name" value="RICIN B LECTIN DOMAIN-CONTAINING PROTEIN"/>
    <property type="match status" value="1"/>
</dbReference>
<dbReference type="PANTHER" id="PTHR38049:SF2">
    <property type="entry name" value="RICIN B LECTIN DOMAIN-CONTAINING PROTEIN"/>
    <property type="match status" value="1"/>
</dbReference>
<evidence type="ECO:0000313" key="2">
    <source>
        <dbReference type="EMBL" id="TVY58912.1"/>
    </source>
</evidence>
<organism evidence="2 3">
    <name type="scientific">Lachnellula suecica</name>
    <dbReference type="NCBI Taxonomy" id="602035"/>
    <lineage>
        <taxon>Eukaryota</taxon>
        <taxon>Fungi</taxon>
        <taxon>Dikarya</taxon>
        <taxon>Ascomycota</taxon>
        <taxon>Pezizomycotina</taxon>
        <taxon>Leotiomycetes</taxon>
        <taxon>Helotiales</taxon>
        <taxon>Lachnaceae</taxon>
        <taxon>Lachnellula</taxon>
    </lineage>
</organism>
<gene>
    <name evidence="2" type="ORF">LSUE1_G007987</name>
</gene>
<dbReference type="EMBL" id="QGMK01002405">
    <property type="protein sequence ID" value="TVY58912.1"/>
    <property type="molecule type" value="Genomic_DNA"/>
</dbReference>
<evidence type="ECO:0000256" key="1">
    <source>
        <dbReference type="SAM" id="SignalP"/>
    </source>
</evidence>